<organism evidence="5 6">
    <name type="scientific">Corynebacterium poyangense</name>
    <dbReference type="NCBI Taxonomy" id="2684405"/>
    <lineage>
        <taxon>Bacteria</taxon>
        <taxon>Bacillati</taxon>
        <taxon>Actinomycetota</taxon>
        <taxon>Actinomycetes</taxon>
        <taxon>Mycobacteriales</taxon>
        <taxon>Corynebacteriaceae</taxon>
        <taxon>Corynebacterium</taxon>
    </lineage>
</organism>
<evidence type="ECO:0000259" key="4">
    <source>
        <dbReference type="PROSITE" id="PS50405"/>
    </source>
</evidence>
<evidence type="ECO:0000256" key="2">
    <source>
        <dbReference type="PIRSR" id="PIRSR015753-2"/>
    </source>
</evidence>
<evidence type="ECO:0000313" key="5">
    <source>
        <dbReference type="EMBL" id="QNQ90094.1"/>
    </source>
</evidence>
<evidence type="ECO:0000256" key="1">
    <source>
        <dbReference type="PIRSR" id="PIRSR015753-1"/>
    </source>
</evidence>
<evidence type="ECO:0000313" key="6">
    <source>
        <dbReference type="Proteomes" id="UP000516320"/>
    </source>
</evidence>
<dbReference type="PANTHER" id="PTHR32419">
    <property type="entry name" value="GLUTATHIONYL-HYDROQUINONE REDUCTASE"/>
    <property type="match status" value="1"/>
</dbReference>
<dbReference type="SFLD" id="SFLDG01206">
    <property type="entry name" value="Xi.1"/>
    <property type="match status" value="1"/>
</dbReference>
<dbReference type="Gene3D" id="1.20.1050.10">
    <property type="match status" value="1"/>
</dbReference>
<dbReference type="InterPro" id="IPR010987">
    <property type="entry name" value="Glutathione-S-Trfase_C-like"/>
</dbReference>
<feature type="domain" description="GST C-terminal" evidence="4">
    <location>
        <begin position="165"/>
        <end position="292"/>
    </location>
</feature>
<keyword evidence="5" id="KW-0808">Transferase</keyword>
<dbReference type="CDD" id="cd03190">
    <property type="entry name" value="GST_C_Omega_like"/>
    <property type="match status" value="1"/>
</dbReference>
<dbReference type="Gene3D" id="3.40.30.10">
    <property type="entry name" value="Glutaredoxin"/>
    <property type="match status" value="1"/>
</dbReference>
<accession>A0A7H0SNG9</accession>
<dbReference type="InterPro" id="IPR016639">
    <property type="entry name" value="GST_Omega/GSH"/>
</dbReference>
<dbReference type="GO" id="GO:0005737">
    <property type="term" value="C:cytoplasm"/>
    <property type="evidence" value="ECO:0007669"/>
    <property type="project" value="TreeGrafter"/>
</dbReference>
<keyword evidence="6" id="KW-1185">Reference proteome</keyword>
<dbReference type="InterPro" id="IPR036249">
    <property type="entry name" value="Thioredoxin-like_sf"/>
</dbReference>
<protein>
    <submittedName>
        <fullName evidence="5">Glutathione S-transferase family protein</fullName>
    </submittedName>
</protein>
<dbReference type="KEGG" id="cpoy:GP475_05115"/>
<name>A0A7H0SNG9_9CORY</name>
<dbReference type="InterPro" id="IPR040079">
    <property type="entry name" value="Glutathione_S-Trfase"/>
</dbReference>
<dbReference type="Proteomes" id="UP000516320">
    <property type="component" value="Chromosome"/>
</dbReference>
<dbReference type="EMBL" id="CP046884">
    <property type="protein sequence ID" value="QNQ90094.1"/>
    <property type="molecule type" value="Genomic_DNA"/>
</dbReference>
<feature type="site" description="Lowers pKa of active site Cys" evidence="3">
    <location>
        <position position="289"/>
    </location>
</feature>
<dbReference type="Pfam" id="PF13410">
    <property type="entry name" value="GST_C_2"/>
    <property type="match status" value="1"/>
</dbReference>
<sequence length="335" mass="38725">MPENSSHAGEFHRDTRYINDRIVSDLPPGSPPVLTPDGHYLWPVESGRYRLIGARACPWAHRAIITRRLLGLDSVISLGLAGPLHDSRSWTFDLDPHHKDPVLGIHFLRDAYLRRFPDYAQGITVPCLIDVTTGKVVTNNFQSITEDFSFQWRKFHHHNAPQLWPKDRCEEMRELMEWIYNTINNGVYRCGFAQSQHAYDTAYEQLWSALDVLEDRLSRQRFLMGSFLSEADIRLYCTLIRFDAVYHNHFKCNRNKISEMPHLWGYLKELFQIPAFGETTDFHQIKQHYYGVHSDINPTGIIPQGPDLSPLLQPHGREFLPGSVFPSEAGEPDRS</sequence>
<dbReference type="Pfam" id="PF13409">
    <property type="entry name" value="GST_N_2"/>
    <property type="match status" value="1"/>
</dbReference>
<feature type="active site" description="Nucleophile" evidence="1">
    <location>
        <position position="57"/>
    </location>
</feature>
<dbReference type="AlphaFoldDB" id="A0A7H0SNG9"/>
<feature type="active site" description="Proton donor/acceptor" evidence="1">
    <location>
        <position position="188"/>
    </location>
</feature>
<dbReference type="InterPro" id="IPR036282">
    <property type="entry name" value="Glutathione-S-Trfase_C_sf"/>
</dbReference>
<feature type="site" description="Lowers pKa of active site Cys" evidence="3">
    <location>
        <position position="246"/>
    </location>
</feature>
<dbReference type="RefSeq" id="WP_187975555.1">
    <property type="nucleotide sequence ID" value="NZ_CP046884.1"/>
</dbReference>
<evidence type="ECO:0000256" key="3">
    <source>
        <dbReference type="PIRSR" id="PIRSR015753-3"/>
    </source>
</evidence>
<dbReference type="SFLD" id="SFLDG01148">
    <property type="entry name" value="Xi_(cytGST)"/>
    <property type="match status" value="1"/>
</dbReference>
<feature type="binding site" evidence="2">
    <location>
        <position position="90"/>
    </location>
    <ligand>
        <name>glutathione</name>
        <dbReference type="ChEBI" id="CHEBI:57925"/>
    </ligand>
</feature>
<dbReference type="SUPFAM" id="SSF52833">
    <property type="entry name" value="Thioredoxin-like"/>
    <property type="match status" value="1"/>
</dbReference>
<gene>
    <name evidence="5" type="ORF">GP475_05115</name>
</gene>
<dbReference type="GO" id="GO:0004364">
    <property type="term" value="F:glutathione transferase activity"/>
    <property type="evidence" value="ECO:0007669"/>
    <property type="project" value="InterPro"/>
</dbReference>
<dbReference type="SFLD" id="SFLDS00019">
    <property type="entry name" value="Glutathione_Transferase_(cytos"/>
    <property type="match status" value="1"/>
</dbReference>
<proteinExistence type="predicted"/>
<dbReference type="PROSITE" id="PS50405">
    <property type="entry name" value="GST_CTER"/>
    <property type="match status" value="1"/>
</dbReference>
<dbReference type="PIRSF" id="PIRSF015753">
    <property type="entry name" value="GST"/>
    <property type="match status" value="1"/>
</dbReference>
<dbReference type="InterPro" id="IPR004045">
    <property type="entry name" value="Glutathione_S-Trfase_N"/>
</dbReference>
<reference evidence="5 6" key="1">
    <citation type="submission" date="2019-12" db="EMBL/GenBank/DDBJ databases">
        <title>Corynebacterium sp. nov., isolated from feces of the Anser Albifrons in China.</title>
        <authorList>
            <person name="Liu Q."/>
        </authorList>
    </citation>
    <scope>NUCLEOTIDE SEQUENCE [LARGE SCALE GENOMIC DNA]</scope>
    <source>
        <strain evidence="5 6">4H37-19</strain>
    </source>
</reference>
<dbReference type="SUPFAM" id="SSF47616">
    <property type="entry name" value="GST C-terminal domain-like"/>
    <property type="match status" value="1"/>
</dbReference>
<dbReference type="PANTHER" id="PTHR32419:SF6">
    <property type="entry name" value="GLUTATHIONE S-TRANSFERASE OMEGA-LIKE 1-RELATED"/>
    <property type="match status" value="1"/>
</dbReference>
<dbReference type="InterPro" id="IPR047047">
    <property type="entry name" value="GST_Omega-like_C"/>
</dbReference>